<dbReference type="GO" id="GO:0005886">
    <property type="term" value="C:plasma membrane"/>
    <property type="evidence" value="ECO:0007669"/>
    <property type="project" value="UniProtKB-SubCell"/>
</dbReference>
<comment type="caution">
    <text evidence="13">Lacks conserved residue(s) required for the propagation of feature annotation.</text>
</comment>
<dbReference type="InterPro" id="IPR036055">
    <property type="entry name" value="LDL_receptor-like_sf"/>
</dbReference>
<evidence type="ECO:0000256" key="6">
    <source>
        <dbReference type="ARBA" id="ARBA00022989"/>
    </source>
</evidence>
<dbReference type="InterPro" id="IPR003591">
    <property type="entry name" value="Leu-rich_rpt_typical-subtyp"/>
</dbReference>
<dbReference type="PROSITE" id="PS50068">
    <property type="entry name" value="LDLRA_2"/>
    <property type="match status" value="1"/>
</dbReference>
<name>A0A6P5JFH7_PHACI</name>
<keyword evidence="10" id="KW-0675">Receptor</keyword>
<feature type="domain" description="G-protein coupled receptors family 1 profile" evidence="15">
    <location>
        <begin position="426"/>
        <end position="684"/>
    </location>
</feature>
<dbReference type="Pfam" id="PF00001">
    <property type="entry name" value="7tm_1"/>
    <property type="match status" value="1"/>
</dbReference>
<feature type="transmembrane region" description="Helical" evidence="14">
    <location>
        <begin position="485"/>
        <end position="512"/>
    </location>
</feature>
<keyword evidence="4 14" id="KW-0812">Transmembrane</keyword>
<feature type="transmembrane region" description="Helical" evidence="14">
    <location>
        <begin position="633"/>
        <end position="658"/>
    </location>
</feature>
<evidence type="ECO:0000256" key="10">
    <source>
        <dbReference type="ARBA" id="ARBA00023170"/>
    </source>
</evidence>
<reference evidence="17" key="1">
    <citation type="submission" date="2025-08" db="UniProtKB">
        <authorList>
            <consortium name="RefSeq"/>
        </authorList>
    </citation>
    <scope>IDENTIFICATION</scope>
    <source>
        <tissue evidence="17">Spleen</tissue>
    </source>
</reference>
<dbReference type="InterPro" id="IPR001611">
    <property type="entry name" value="Leu-rich_rpt"/>
</dbReference>
<dbReference type="PROSITE" id="PS51450">
    <property type="entry name" value="LRR"/>
    <property type="match status" value="3"/>
</dbReference>
<dbReference type="SUPFAM" id="SSF57424">
    <property type="entry name" value="LDL receptor-like module"/>
    <property type="match status" value="1"/>
</dbReference>
<dbReference type="PANTHER" id="PTHR24372:SF70">
    <property type="entry name" value="G-PROTEIN COUPLED RECEPTORS FAMILY 1 PROFILE DOMAIN-CONTAINING PROTEIN"/>
    <property type="match status" value="1"/>
</dbReference>
<dbReference type="Pfam" id="PF00057">
    <property type="entry name" value="Ldl_recept_a"/>
    <property type="match status" value="1"/>
</dbReference>
<evidence type="ECO:0000256" key="2">
    <source>
        <dbReference type="ARBA" id="ARBA00022475"/>
    </source>
</evidence>
<evidence type="ECO:0000256" key="9">
    <source>
        <dbReference type="ARBA" id="ARBA00023157"/>
    </source>
</evidence>
<proteinExistence type="predicted"/>
<dbReference type="SUPFAM" id="SSF81321">
    <property type="entry name" value="Family A G protein-coupled receptor-like"/>
    <property type="match status" value="1"/>
</dbReference>
<feature type="transmembrane region" description="Helical" evidence="14">
    <location>
        <begin position="586"/>
        <end position="607"/>
    </location>
</feature>
<evidence type="ECO:0000256" key="7">
    <source>
        <dbReference type="ARBA" id="ARBA00023040"/>
    </source>
</evidence>
<dbReference type="InterPro" id="IPR017452">
    <property type="entry name" value="GPCR_Rhodpsn_7TM"/>
</dbReference>
<evidence type="ECO:0000256" key="13">
    <source>
        <dbReference type="PROSITE-ProRule" id="PRU00124"/>
    </source>
</evidence>
<dbReference type="GO" id="GO:0008528">
    <property type="term" value="F:G protein-coupled peptide receptor activity"/>
    <property type="evidence" value="ECO:0007669"/>
    <property type="project" value="TreeGrafter"/>
</dbReference>
<keyword evidence="8 14" id="KW-0472">Membrane</keyword>
<dbReference type="PROSITE" id="PS50262">
    <property type="entry name" value="G_PROTEIN_RECEP_F1_2"/>
    <property type="match status" value="1"/>
</dbReference>
<keyword evidence="2" id="KW-1003">Cell membrane</keyword>
<dbReference type="GeneID" id="110201042"/>
<feature type="disulfide bond" evidence="13">
    <location>
        <begin position="101"/>
        <end position="116"/>
    </location>
</feature>
<dbReference type="KEGG" id="pcw:110201042"/>
<keyword evidence="16" id="KW-1185">Reference proteome</keyword>
<dbReference type="FunFam" id="1.20.1070.10:FF:000023">
    <property type="entry name" value="Relaxin family peptide receptor 1"/>
    <property type="match status" value="1"/>
</dbReference>
<dbReference type="PANTHER" id="PTHR24372">
    <property type="entry name" value="GLYCOPROTEIN HORMONE RECEPTOR"/>
    <property type="match status" value="1"/>
</dbReference>
<keyword evidence="9 13" id="KW-1015">Disulfide bond</keyword>
<feature type="transmembrane region" description="Helical" evidence="14">
    <location>
        <begin position="533"/>
        <end position="553"/>
    </location>
</feature>
<keyword evidence="3" id="KW-0433">Leucine-rich repeat</keyword>
<dbReference type="PRINTS" id="PR00237">
    <property type="entry name" value="GPCRRHODOPSN"/>
</dbReference>
<dbReference type="SUPFAM" id="SSF52058">
    <property type="entry name" value="L domain-like"/>
    <property type="match status" value="1"/>
</dbReference>
<dbReference type="PRINTS" id="PR01739">
    <property type="entry name" value="RELAXINR"/>
</dbReference>
<dbReference type="InParanoid" id="A0A6P5JFH7"/>
<dbReference type="InterPro" id="IPR000276">
    <property type="entry name" value="GPCR_Rhodpsn"/>
</dbReference>
<dbReference type="FunFam" id="3.80.10.10:FF:000434">
    <property type="entry name" value="Relaxin family peptide receptor 1"/>
    <property type="match status" value="1"/>
</dbReference>
<evidence type="ECO:0000256" key="4">
    <source>
        <dbReference type="ARBA" id="ARBA00022692"/>
    </source>
</evidence>
<dbReference type="Gene3D" id="1.20.1070.10">
    <property type="entry name" value="Rhodopsin 7-helix transmembrane proteins"/>
    <property type="match status" value="1"/>
</dbReference>
<dbReference type="Gene3D" id="4.10.400.10">
    <property type="entry name" value="Low-density Lipoprotein Receptor"/>
    <property type="match status" value="1"/>
</dbReference>
<dbReference type="FunFam" id="4.10.400.10:FF:000014">
    <property type="entry name" value="Relaxin family peptide receptor 1"/>
    <property type="match status" value="1"/>
</dbReference>
<sequence length="744" mass="82661">MFDCLGVGVAAAAATAASAISPASVPQPLPALPTLCGAWKPAPGPGSMRSLSLLLPSRFQAFTKCLLILGLIGSSSSHQACPLGQFPCGNTTICLPQLLHCNGRQDCANGADEENCVDRSGWPHLLDLLQRTKGGRMRTEERLQECRLEFYPKGCKCWGHTVDCMAQGLSGVPMDSDKNNVSLLNLQHNRIHQLQDKQFIGFQSLEGLFLQNNELHSIAPGAFTGLAELRKLFLSHNRIHSLAPRLFQDLCHLEWLMLDNNQITELPPDTFLGLKSLYFLILRGNLIKTIEEGTFAELPRLVELDLSNNLLTEMPPSLYQGLQDLQMLNISANPLKQIPVDHFDSLPQLHSLSMEGMEIPNIQNRMFQKLANLSHIYFDHFQYCSYAPHVRSCQPNTDGISSLENLLANLLLRVFVWVIACTTCLGNLFVVCMRSLIVPENFQHAMAIKCLCCADFLMGIYLFFIGASDLRYAGEYNKHAQAWMASSQCQAVGCLAMLSSEVSVLLLTYMTLEKYIGIVFPFSRYRAGRRQTLATLVAIWLVGFTIAVVPFWSRGPFGNYYGSNGVCFPLHFDTTESAMAQHYSTAIFLGVNLIAFITMVAAYSSMFHSVRVCRARSAEPGTFSREVSIAKRFFFIVFTDALCWLPIFLLKLLSLLQLEIPGTITSWVVIFILPINSALNPVLYTITTSPFQERLKQCLRRENHSLPSSQSTGPSFTLVPLQATRDLLGPVAQHTGRTAFGPQD</sequence>
<dbReference type="RefSeq" id="XP_020832163.1">
    <property type="nucleotide sequence ID" value="XM_020976504.1"/>
</dbReference>
<dbReference type="Gene3D" id="3.80.10.10">
    <property type="entry name" value="Ribonuclease Inhibitor"/>
    <property type="match status" value="2"/>
</dbReference>
<dbReference type="AlphaFoldDB" id="A0A6P5JFH7"/>
<dbReference type="InterPro" id="IPR032675">
    <property type="entry name" value="LRR_dom_sf"/>
</dbReference>
<feature type="transmembrane region" description="Helical" evidence="14">
    <location>
        <begin position="445"/>
        <end position="465"/>
    </location>
</feature>
<evidence type="ECO:0000256" key="8">
    <source>
        <dbReference type="ARBA" id="ARBA00023136"/>
    </source>
</evidence>
<keyword evidence="5" id="KW-0677">Repeat</keyword>
<protein>
    <submittedName>
        <fullName evidence="17">Relaxin receptor 2-like</fullName>
    </submittedName>
</protein>
<evidence type="ECO:0000313" key="17">
    <source>
        <dbReference type="RefSeq" id="XP_020832163.1"/>
    </source>
</evidence>
<evidence type="ECO:0000256" key="5">
    <source>
        <dbReference type="ARBA" id="ARBA00022737"/>
    </source>
</evidence>
<feature type="transmembrane region" description="Helical" evidence="14">
    <location>
        <begin position="664"/>
        <end position="686"/>
    </location>
</feature>
<dbReference type="InterPro" id="IPR002172">
    <property type="entry name" value="LDrepeatLR_classA_rpt"/>
</dbReference>
<keyword evidence="11" id="KW-0325">Glycoprotein</keyword>
<evidence type="ECO:0000259" key="15">
    <source>
        <dbReference type="PROSITE" id="PS50262"/>
    </source>
</evidence>
<dbReference type="Proteomes" id="UP000515140">
    <property type="component" value="Unplaced"/>
</dbReference>
<dbReference type="InterPro" id="IPR008112">
    <property type="entry name" value="Relaxin_rcpt"/>
</dbReference>
<evidence type="ECO:0000256" key="3">
    <source>
        <dbReference type="ARBA" id="ARBA00022614"/>
    </source>
</evidence>
<keyword evidence="12" id="KW-0807">Transducer</keyword>
<feature type="transmembrane region" description="Helical" evidence="14">
    <location>
        <begin position="410"/>
        <end position="433"/>
    </location>
</feature>
<dbReference type="SMART" id="SM00192">
    <property type="entry name" value="LDLa"/>
    <property type="match status" value="1"/>
</dbReference>
<organism evidence="16 17">
    <name type="scientific">Phascolarctos cinereus</name>
    <name type="common">Koala</name>
    <dbReference type="NCBI Taxonomy" id="38626"/>
    <lineage>
        <taxon>Eukaryota</taxon>
        <taxon>Metazoa</taxon>
        <taxon>Chordata</taxon>
        <taxon>Craniata</taxon>
        <taxon>Vertebrata</taxon>
        <taxon>Euteleostomi</taxon>
        <taxon>Mammalia</taxon>
        <taxon>Metatheria</taxon>
        <taxon>Diprotodontia</taxon>
        <taxon>Phascolarctidae</taxon>
        <taxon>Phascolarctos</taxon>
    </lineage>
</organism>
<dbReference type="CDD" id="cd00112">
    <property type="entry name" value="LDLa"/>
    <property type="match status" value="1"/>
</dbReference>
<keyword evidence="6 14" id="KW-1133">Transmembrane helix</keyword>
<dbReference type="Pfam" id="PF13855">
    <property type="entry name" value="LRR_8"/>
    <property type="match status" value="2"/>
</dbReference>
<evidence type="ECO:0000256" key="1">
    <source>
        <dbReference type="ARBA" id="ARBA00004651"/>
    </source>
</evidence>
<dbReference type="Pfam" id="PF00560">
    <property type="entry name" value="LRR_1"/>
    <property type="match status" value="1"/>
</dbReference>
<dbReference type="GO" id="GO:0007189">
    <property type="term" value="P:adenylate cyclase-activating G protein-coupled receptor signaling pathway"/>
    <property type="evidence" value="ECO:0007669"/>
    <property type="project" value="TreeGrafter"/>
</dbReference>
<dbReference type="GO" id="GO:0009755">
    <property type="term" value="P:hormone-mediated signaling pathway"/>
    <property type="evidence" value="ECO:0007669"/>
    <property type="project" value="TreeGrafter"/>
</dbReference>
<dbReference type="SMART" id="SM00369">
    <property type="entry name" value="LRR_TYP"/>
    <property type="match status" value="7"/>
</dbReference>
<dbReference type="InterPro" id="IPR023415">
    <property type="entry name" value="LDLR_class-A_CS"/>
</dbReference>
<gene>
    <name evidence="17" type="primary">LOC110201042</name>
</gene>
<comment type="subcellular location">
    <subcellularLocation>
        <location evidence="1">Cell membrane</location>
        <topology evidence="1">Multi-pass membrane protein</topology>
    </subcellularLocation>
</comment>
<evidence type="ECO:0000256" key="14">
    <source>
        <dbReference type="SAM" id="Phobius"/>
    </source>
</evidence>
<dbReference type="PROSITE" id="PS01209">
    <property type="entry name" value="LDLRA_1"/>
    <property type="match status" value="1"/>
</dbReference>
<evidence type="ECO:0000256" key="12">
    <source>
        <dbReference type="ARBA" id="ARBA00023224"/>
    </source>
</evidence>
<keyword evidence="7" id="KW-0297">G-protein coupled receptor</keyword>
<evidence type="ECO:0000313" key="16">
    <source>
        <dbReference type="Proteomes" id="UP000515140"/>
    </source>
</evidence>
<evidence type="ECO:0000256" key="11">
    <source>
        <dbReference type="ARBA" id="ARBA00023180"/>
    </source>
</evidence>
<accession>A0A6P5JFH7</accession>